<name>A0AAD2A4S1_9LAMI</name>
<keyword evidence="1" id="KW-0812">Transmembrane</keyword>
<evidence type="ECO:0000256" key="2">
    <source>
        <dbReference type="SAM" id="SignalP"/>
    </source>
</evidence>
<evidence type="ECO:0000313" key="4">
    <source>
        <dbReference type="Proteomes" id="UP000834106"/>
    </source>
</evidence>
<accession>A0AAD2A4S1</accession>
<feature type="signal peptide" evidence="2">
    <location>
        <begin position="1"/>
        <end position="18"/>
    </location>
</feature>
<feature type="chain" id="PRO_5042036498" evidence="2">
    <location>
        <begin position="19"/>
        <end position="104"/>
    </location>
</feature>
<dbReference type="EMBL" id="OU503053">
    <property type="protein sequence ID" value="CAI9781456.1"/>
    <property type="molecule type" value="Genomic_DNA"/>
</dbReference>
<proteinExistence type="predicted"/>
<sequence>MPLLPSLCFTAAAAAAAALLPLISPSHLHSSLVSPDTSKNKFATLLHLGAPNGFSVLVNGVARFVGVHCSLVLKKRGDGVLEMDRVQTSAERASLLRREVASAI</sequence>
<feature type="transmembrane region" description="Helical" evidence="1">
    <location>
        <begin position="54"/>
        <end position="73"/>
    </location>
</feature>
<dbReference type="AlphaFoldDB" id="A0AAD2A4S1"/>
<evidence type="ECO:0000313" key="3">
    <source>
        <dbReference type="EMBL" id="CAI9781456.1"/>
    </source>
</evidence>
<keyword evidence="4" id="KW-1185">Reference proteome</keyword>
<protein>
    <submittedName>
        <fullName evidence="3">Uncharacterized protein</fullName>
    </submittedName>
</protein>
<keyword evidence="1" id="KW-1133">Transmembrane helix</keyword>
<dbReference type="Proteomes" id="UP000834106">
    <property type="component" value="Chromosome 18"/>
</dbReference>
<gene>
    <name evidence="3" type="ORF">FPE_LOCUS28886</name>
</gene>
<keyword evidence="2" id="KW-0732">Signal</keyword>
<organism evidence="3 4">
    <name type="scientific">Fraxinus pennsylvanica</name>
    <dbReference type="NCBI Taxonomy" id="56036"/>
    <lineage>
        <taxon>Eukaryota</taxon>
        <taxon>Viridiplantae</taxon>
        <taxon>Streptophyta</taxon>
        <taxon>Embryophyta</taxon>
        <taxon>Tracheophyta</taxon>
        <taxon>Spermatophyta</taxon>
        <taxon>Magnoliopsida</taxon>
        <taxon>eudicotyledons</taxon>
        <taxon>Gunneridae</taxon>
        <taxon>Pentapetalae</taxon>
        <taxon>asterids</taxon>
        <taxon>lamiids</taxon>
        <taxon>Lamiales</taxon>
        <taxon>Oleaceae</taxon>
        <taxon>Oleeae</taxon>
        <taxon>Fraxinus</taxon>
    </lineage>
</organism>
<keyword evidence="1" id="KW-0472">Membrane</keyword>
<evidence type="ECO:0000256" key="1">
    <source>
        <dbReference type="SAM" id="Phobius"/>
    </source>
</evidence>
<reference evidence="3" key="1">
    <citation type="submission" date="2023-05" db="EMBL/GenBank/DDBJ databases">
        <authorList>
            <person name="Huff M."/>
        </authorList>
    </citation>
    <scope>NUCLEOTIDE SEQUENCE</scope>
</reference>